<keyword evidence="1" id="KW-0805">Transcription regulation</keyword>
<feature type="compositionally biased region" description="Polar residues" evidence="5">
    <location>
        <begin position="1"/>
        <end position="10"/>
    </location>
</feature>
<feature type="compositionally biased region" description="Basic and acidic residues" evidence="5">
    <location>
        <begin position="27"/>
        <end position="50"/>
    </location>
</feature>
<name>A0A7K1LDP3_9ACTN</name>
<proteinExistence type="predicted"/>
<evidence type="ECO:0000256" key="1">
    <source>
        <dbReference type="ARBA" id="ARBA00023015"/>
    </source>
</evidence>
<dbReference type="PANTHER" id="PTHR30055">
    <property type="entry name" value="HTH-TYPE TRANSCRIPTIONAL REGULATOR RUTR"/>
    <property type="match status" value="1"/>
</dbReference>
<evidence type="ECO:0000256" key="2">
    <source>
        <dbReference type="ARBA" id="ARBA00023125"/>
    </source>
</evidence>
<feature type="DNA-binding region" description="H-T-H motif" evidence="4">
    <location>
        <begin position="74"/>
        <end position="93"/>
    </location>
</feature>
<dbReference type="InterPro" id="IPR001647">
    <property type="entry name" value="HTH_TetR"/>
</dbReference>
<dbReference type="PANTHER" id="PTHR30055:SF151">
    <property type="entry name" value="TRANSCRIPTIONAL REGULATORY PROTEIN"/>
    <property type="match status" value="1"/>
</dbReference>
<dbReference type="PROSITE" id="PS50977">
    <property type="entry name" value="HTH_TETR_2"/>
    <property type="match status" value="1"/>
</dbReference>
<feature type="region of interest" description="Disordered" evidence="5">
    <location>
        <begin position="1"/>
        <end position="50"/>
    </location>
</feature>
<accession>A0A7K1LDP3</accession>
<keyword evidence="3" id="KW-0804">Transcription</keyword>
<gene>
    <name evidence="7" type="ORF">GNZ18_39065</name>
</gene>
<evidence type="ECO:0000313" key="7">
    <source>
        <dbReference type="EMBL" id="MUN42550.1"/>
    </source>
</evidence>
<dbReference type="GO" id="GO:0003700">
    <property type="term" value="F:DNA-binding transcription factor activity"/>
    <property type="evidence" value="ECO:0007669"/>
    <property type="project" value="TreeGrafter"/>
</dbReference>
<sequence length="260" mass="28736">MWSLKSTSVKFSDRYDGRVPPSDDAEDSARARDEPAAATRRRPEFRKGRPTLTRERIARAALGILAEAGPAEVTMRAVGARLRVSPRALYNYVADRRDLLAEMVAVCQSDRPRPRLDPHRWPESLRAYCRELRSWYRAHPGMPALARAEDLTPFASSDLLRADDALVGFFLELGLSPRDAYRAWSVTVLQVAGFAEIWDAVHDRPPFGLDPAGWTGVPPGTPAEALPHLRLLAAESAGEPPDALFESVLTMLVAGVRAML</sequence>
<evidence type="ECO:0000256" key="5">
    <source>
        <dbReference type="SAM" id="MobiDB-lite"/>
    </source>
</evidence>
<dbReference type="InterPro" id="IPR004111">
    <property type="entry name" value="Repressor_TetR_C"/>
</dbReference>
<reference evidence="7 8" key="1">
    <citation type="submission" date="2019-11" db="EMBL/GenBank/DDBJ databases">
        <authorList>
            <person name="Cao P."/>
        </authorList>
    </citation>
    <scope>NUCLEOTIDE SEQUENCE [LARGE SCALE GENOMIC DNA]</scope>
    <source>
        <strain evidence="7 8">NEAU-AAG5</strain>
    </source>
</reference>
<dbReference type="Proteomes" id="UP000432015">
    <property type="component" value="Unassembled WGS sequence"/>
</dbReference>
<dbReference type="SUPFAM" id="SSF46689">
    <property type="entry name" value="Homeodomain-like"/>
    <property type="match status" value="1"/>
</dbReference>
<evidence type="ECO:0000256" key="4">
    <source>
        <dbReference type="PROSITE-ProRule" id="PRU00335"/>
    </source>
</evidence>
<dbReference type="Pfam" id="PF00440">
    <property type="entry name" value="TetR_N"/>
    <property type="match status" value="1"/>
</dbReference>
<dbReference type="GO" id="GO:0045892">
    <property type="term" value="P:negative regulation of DNA-templated transcription"/>
    <property type="evidence" value="ECO:0007669"/>
    <property type="project" value="InterPro"/>
</dbReference>
<keyword evidence="2 4" id="KW-0238">DNA-binding</keyword>
<dbReference type="EMBL" id="WOFH01000022">
    <property type="protein sequence ID" value="MUN42550.1"/>
    <property type="molecule type" value="Genomic_DNA"/>
</dbReference>
<dbReference type="Gene3D" id="1.10.357.10">
    <property type="entry name" value="Tetracycline Repressor, domain 2"/>
    <property type="match status" value="1"/>
</dbReference>
<organism evidence="7 8">
    <name type="scientific">Actinomadura litoris</name>
    <dbReference type="NCBI Taxonomy" id="2678616"/>
    <lineage>
        <taxon>Bacteria</taxon>
        <taxon>Bacillati</taxon>
        <taxon>Actinomycetota</taxon>
        <taxon>Actinomycetes</taxon>
        <taxon>Streptosporangiales</taxon>
        <taxon>Thermomonosporaceae</taxon>
        <taxon>Actinomadura</taxon>
    </lineage>
</organism>
<evidence type="ECO:0000313" key="8">
    <source>
        <dbReference type="Proteomes" id="UP000432015"/>
    </source>
</evidence>
<dbReference type="InterPro" id="IPR009057">
    <property type="entry name" value="Homeodomain-like_sf"/>
</dbReference>
<evidence type="ECO:0000256" key="3">
    <source>
        <dbReference type="ARBA" id="ARBA00023163"/>
    </source>
</evidence>
<dbReference type="GO" id="GO:0000976">
    <property type="term" value="F:transcription cis-regulatory region binding"/>
    <property type="evidence" value="ECO:0007669"/>
    <property type="project" value="TreeGrafter"/>
</dbReference>
<protein>
    <submittedName>
        <fullName evidence="7">TetR family transcriptional regulator</fullName>
    </submittedName>
</protein>
<comment type="caution">
    <text evidence="7">The sequence shown here is derived from an EMBL/GenBank/DDBJ whole genome shotgun (WGS) entry which is preliminary data.</text>
</comment>
<feature type="domain" description="HTH tetR-type" evidence="6">
    <location>
        <begin position="51"/>
        <end position="111"/>
    </location>
</feature>
<dbReference type="AlphaFoldDB" id="A0A7K1LDP3"/>
<dbReference type="SUPFAM" id="SSF48498">
    <property type="entry name" value="Tetracyclin repressor-like, C-terminal domain"/>
    <property type="match status" value="1"/>
</dbReference>
<evidence type="ECO:0000259" key="6">
    <source>
        <dbReference type="PROSITE" id="PS50977"/>
    </source>
</evidence>
<dbReference type="Gene3D" id="1.10.10.60">
    <property type="entry name" value="Homeodomain-like"/>
    <property type="match status" value="1"/>
</dbReference>
<dbReference type="Pfam" id="PF02909">
    <property type="entry name" value="TetR_C_1"/>
    <property type="match status" value="1"/>
</dbReference>
<keyword evidence="8" id="KW-1185">Reference proteome</keyword>
<dbReference type="InterPro" id="IPR036271">
    <property type="entry name" value="Tet_transcr_reg_TetR-rel_C_sf"/>
</dbReference>
<dbReference type="InterPro" id="IPR050109">
    <property type="entry name" value="HTH-type_TetR-like_transc_reg"/>
</dbReference>